<dbReference type="SMART" id="SM00220">
    <property type="entry name" value="S_TKc"/>
    <property type="match status" value="1"/>
</dbReference>
<dbReference type="GO" id="GO:0004672">
    <property type="term" value="F:protein kinase activity"/>
    <property type="evidence" value="ECO:0007669"/>
    <property type="project" value="InterPro"/>
</dbReference>
<dbReference type="InterPro" id="IPR011009">
    <property type="entry name" value="Kinase-like_dom_sf"/>
</dbReference>
<evidence type="ECO:0000259" key="1">
    <source>
        <dbReference type="PROSITE" id="PS50011"/>
    </source>
</evidence>
<dbReference type="Pfam" id="PF00069">
    <property type="entry name" value="Pkinase"/>
    <property type="match status" value="1"/>
</dbReference>
<evidence type="ECO:0000313" key="3">
    <source>
        <dbReference type="Proteomes" id="UP000799766"/>
    </source>
</evidence>
<keyword evidence="3" id="KW-1185">Reference proteome</keyword>
<gene>
    <name evidence="2" type="ORF">BDY21DRAFT_367280</name>
</gene>
<dbReference type="OrthoDB" id="5979581at2759"/>
<dbReference type="Proteomes" id="UP000799766">
    <property type="component" value="Unassembled WGS sequence"/>
</dbReference>
<evidence type="ECO:0000313" key="2">
    <source>
        <dbReference type="EMBL" id="KAF2453040.1"/>
    </source>
</evidence>
<name>A0A6A6NMR9_9PEZI</name>
<reference evidence="2" key="1">
    <citation type="journal article" date="2020" name="Stud. Mycol.">
        <title>101 Dothideomycetes genomes: a test case for predicting lifestyles and emergence of pathogens.</title>
        <authorList>
            <person name="Haridas S."/>
            <person name="Albert R."/>
            <person name="Binder M."/>
            <person name="Bloem J."/>
            <person name="Labutti K."/>
            <person name="Salamov A."/>
            <person name="Andreopoulos B."/>
            <person name="Baker S."/>
            <person name="Barry K."/>
            <person name="Bills G."/>
            <person name="Bluhm B."/>
            <person name="Cannon C."/>
            <person name="Castanera R."/>
            <person name="Culley D."/>
            <person name="Daum C."/>
            <person name="Ezra D."/>
            <person name="Gonzalez J."/>
            <person name="Henrissat B."/>
            <person name="Kuo A."/>
            <person name="Liang C."/>
            <person name="Lipzen A."/>
            <person name="Lutzoni F."/>
            <person name="Magnuson J."/>
            <person name="Mondo S."/>
            <person name="Nolan M."/>
            <person name="Ohm R."/>
            <person name="Pangilinan J."/>
            <person name="Park H.-J."/>
            <person name="Ramirez L."/>
            <person name="Alfaro M."/>
            <person name="Sun H."/>
            <person name="Tritt A."/>
            <person name="Yoshinaga Y."/>
            <person name="Zwiers L.-H."/>
            <person name="Turgeon B."/>
            <person name="Goodwin S."/>
            <person name="Spatafora J."/>
            <person name="Crous P."/>
            <person name="Grigoriev I."/>
        </authorList>
    </citation>
    <scope>NUCLEOTIDE SEQUENCE</scope>
    <source>
        <strain evidence="2">ATCC 16933</strain>
    </source>
</reference>
<accession>A0A6A6NMR9</accession>
<dbReference type="PROSITE" id="PS50011">
    <property type="entry name" value="PROTEIN_KINASE_DOM"/>
    <property type="match status" value="1"/>
</dbReference>
<dbReference type="Gene3D" id="1.10.510.10">
    <property type="entry name" value="Transferase(Phosphotransferase) domain 1"/>
    <property type="match status" value="1"/>
</dbReference>
<dbReference type="InterPro" id="IPR000719">
    <property type="entry name" value="Prot_kinase_dom"/>
</dbReference>
<dbReference type="EMBL" id="MU001700">
    <property type="protein sequence ID" value="KAF2453040.1"/>
    <property type="molecule type" value="Genomic_DNA"/>
</dbReference>
<dbReference type="GO" id="GO:0005524">
    <property type="term" value="F:ATP binding"/>
    <property type="evidence" value="ECO:0007669"/>
    <property type="project" value="InterPro"/>
</dbReference>
<organism evidence="2 3">
    <name type="scientific">Lineolata rhizophorae</name>
    <dbReference type="NCBI Taxonomy" id="578093"/>
    <lineage>
        <taxon>Eukaryota</taxon>
        <taxon>Fungi</taxon>
        <taxon>Dikarya</taxon>
        <taxon>Ascomycota</taxon>
        <taxon>Pezizomycotina</taxon>
        <taxon>Dothideomycetes</taxon>
        <taxon>Dothideomycetes incertae sedis</taxon>
        <taxon>Lineolatales</taxon>
        <taxon>Lineolataceae</taxon>
        <taxon>Lineolata</taxon>
    </lineage>
</organism>
<feature type="domain" description="Protein kinase" evidence="1">
    <location>
        <begin position="1"/>
        <end position="354"/>
    </location>
</feature>
<protein>
    <recommendedName>
        <fullName evidence="1">Protein kinase domain-containing protein</fullName>
    </recommendedName>
</protein>
<sequence>MSFSVGKFLTGRKYTYKLVERLQLNQTVLSTVWKAEILNDSGYQRPAKWAIINTATAKKQKWLRREREAYDKRAIYQSRYVRSLYDEINQYISEIGFHGDTAAFEQAVQSNPYCLVLEYLDVPLSALDPAKYKDNPVFMAALFEGTLGGVKDVGLTKNVWTDCKPDNVLCSNVDGRNPMVKISDMGLCQPDGYDQVQMQSPAMRAPEVWAGYGCRHVSDVYSVGSTIISWLQPGVLGSHDVKPPIFAGAWCIAKVIKLVETENERTVDPPADAASDVKSMYELGRLLLTQPEDDDDGSLHVPARPLGEALRRLGTTPEVKALLPVLLAPDFQNRLPAGQVLTTKEYEALQHAIVFGGHVAAIGREFF</sequence>
<proteinExistence type="predicted"/>
<dbReference type="SUPFAM" id="SSF56112">
    <property type="entry name" value="Protein kinase-like (PK-like)"/>
    <property type="match status" value="1"/>
</dbReference>
<dbReference type="AlphaFoldDB" id="A0A6A6NMR9"/>